<protein>
    <submittedName>
        <fullName evidence="1">Proteasome protein</fullName>
    </submittedName>
</protein>
<keyword evidence="1" id="KW-0647">Proteasome</keyword>
<dbReference type="OrthoDB" id="4699671at2"/>
<dbReference type="STRING" id="912594.AWC12_10800"/>
<organism evidence="1 2">
    <name type="scientific">Mycolicibacterium iranicum</name>
    <name type="common">Mycobacterium iranicum</name>
    <dbReference type="NCBI Taxonomy" id="912594"/>
    <lineage>
        <taxon>Bacteria</taxon>
        <taxon>Bacillati</taxon>
        <taxon>Actinomycetota</taxon>
        <taxon>Actinomycetes</taxon>
        <taxon>Mycobacteriales</taxon>
        <taxon>Mycobacteriaceae</taxon>
        <taxon>Mycolicibacterium</taxon>
    </lineage>
</organism>
<reference evidence="1 2" key="1">
    <citation type="submission" date="2016-04" db="EMBL/GenBank/DDBJ databases">
        <title>Draft Genome Sequences of Staphylococcus capitis Strain H36, S. capitis Strain H65, S. cohnii Strain H62, S. hominis Strain H69, Mycobacterium iranicum Strain H39, Plantibacter sp. Strain H53, Pseudomonas oryzihabitans Strain H72, and Microbacterium sp. Strain H83, isolated from residential settings.</title>
        <authorList>
            <person name="Lymperopoulou D."/>
            <person name="Adams R.I."/>
            <person name="Lindow S."/>
            <person name="Coil D.A."/>
            <person name="Jospin G."/>
            <person name="Eisen J.A."/>
        </authorList>
    </citation>
    <scope>NUCLEOTIDE SEQUENCE [LARGE SCALE GENOMIC DNA]</scope>
    <source>
        <strain evidence="1 2">H39</strain>
    </source>
</reference>
<dbReference type="GO" id="GO:0005839">
    <property type="term" value="C:proteasome core complex"/>
    <property type="evidence" value="ECO:0007669"/>
    <property type="project" value="InterPro"/>
</dbReference>
<evidence type="ECO:0000313" key="2">
    <source>
        <dbReference type="Proteomes" id="UP000078396"/>
    </source>
</evidence>
<dbReference type="Gene3D" id="3.60.20.10">
    <property type="entry name" value="Glutamine Phosphoribosylpyrophosphate, subunit 1, domain 1"/>
    <property type="match status" value="1"/>
</dbReference>
<dbReference type="eggNOG" id="COG0638">
    <property type="taxonomic scope" value="Bacteria"/>
</dbReference>
<gene>
    <name evidence="1" type="ORF">A4X20_21305</name>
</gene>
<dbReference type="CDD" id="cd01901">
    <property type="entry name" value="Ntn_hydrolase"/>
    <property type="match status" value="1"/>
</dbReference>
<sequence length="235" mass="25187">MTVVLALRCANGVVLASDSQITDPGRGLTYPAQKLHPLGKHAAWGGSGSRAVLYDVEQVFNDEADAIVEAKNTGHALQARILPILKHHYDTFIDDVPGQKSGGTPATYVLAAGYDGDRPFIIDVDPNGLIGHHEETGFQAVGSGAAMAQQAHALLASFRMSERDVDYGVVAALRVLDALDASSPSVGGPMDLCRITPEGAQHLSEEEIAEVRVHVSRWIELEREALDRLFADGER</sequence>
<dbReference type="GO" id="GO:0051603">
    <property type="term" value="P:proteolysis involved in protein catabolic process"/>
    <property type="evidence" value="ECO:0007669"/>
    <property type="project" value="InterPro"/>
</dbReference>
<dbReference type="AlphaFoldDB" id="A0A178LU47"/>
<dbReference type="InterPro" id="IPR029055">
    <property type="entry name" value="Ntn_hydrolases_N"/>
</dbReference>
<dbReference type="SUPFAM" id="SSF56235">
    <property type="entry name" value="N-terminal nucleophile aminohydrolases (Ntn hydrolases)"/>
    <property type="match status" value="1"/>
</dbReference>
<dbReference type="EMBL" id="LWCS01000025">
    <property type="protein sequence ID" value="OAN37684.1"/>
    <property type="molecule type" value="Genomic_DNA"/>
</dbReference>
<name>A0A178LU47_MYCIR</name>
<dbReference type="Proteomes" id="UP000078396">
    <property type="component" value="Unassembled WGS sequence"/>
</dbReference>
<evidence type="ECO:0000313" key="1">
    <source>
        <dbReference type="EMBL" id="OAN37684.1"/>
    </source>
</evidence>
<accession>A0A178LU47</accession>
<comment type="caution">
    <text evidence="1">The sequence shown here is derived from an EMBL/GenBank/DDBJ whole genome shotgun (WGS) entry which is preliminary data.</text>
</comment>
<proteinExistence type="predicted"/>
<dbReference type="RefSeq" id="WP_064282340.1">
    <property type="nucleotide sequence ID" value="NZ_LWCS01000025.1"/>
</dbReference>
<dbReference type="Pfam" id="PF00227">
    <property type="entry name" value="Proteasome"/>
    <property type="match status" value="1"/>
</dbReference>
<dbReference type="InterPro" id="IPR001353">
    <property type="entry name" value="Proteasome_sua/b"/>
</dbReference>